<reference evidence="3" key="1">
    <citation type="submission" date="2016-10" db="EMBL/GenBank/DDBJ databases">
        <authorList>
            <person name="Varghese N."/>
            <person name="Submissions S."/>
        </authorList>
    </citation>
    <scope>NUCLEOTIDE SEQUENCE [LARGE SCALE GENOMIC DNA]</scope>
    <source>
        <strain evidence="3">IBRC-M 10760</strain>
    </source>
</reference>
<dbReference type="OrthoDB" id="339814at2157"/>
<evidence type="ECO:0000313" key="3">
    <source>
        <dbReference type="Proteomes" id="UP000199076"/>
    </source>
</evidence>
<dbReference type="Pfam" id="PF26222">
    <property type="entry name" value="DUF8048"/>
    <property type="match status" value="1"/>
</dbReference>
<dbReference type="InterPro" id="IPR058361">
    <property type="entry name" value="DUF8048"/>
</dbReference>
<keyword evidence="3" id="KW-1185">Reference proteome</keyword>
<name>A0A1G7S4W6_9EURY</name>
<dbReference type="AlphaFoldDB" id="A0A1G7S4W6"/>
<feature type="domain" description="DUF8048" evidence="1">
    <location>
        <begin position="8"/>
        <end position="114"/>
    </location>
</feature>
<dbReference type="Proteomes" id="UP000199076">
    <property type="component" value="Unassembled WGS sequence"/>
</dbReference>
<protein>
    <recommendedName>
        <fullName evidence="1">DUF8048 domain-containing protein</fullName>
    </recommendedName>
</protein>
<evidence type="ECO:0000313" key="2">
    <source>
        <dbReference type="EMBL" id="SDG18033.1"/>
    </source>
</evidence>
<gene>
    <name evidence="2" type="ORF">SAMN05216218_11731</name>
</gene>
<sequence>MTEDLLVPFDDDLLATVAGRHDLDEATLRDMLTSHQQQVRDNPGVEDIVYEWRSQFHEQPVLQRTDDTYYLRLRAHVWDEFADALDIAETDLHAVLDAHEEQCRRETGAGIGEDERAMVLSRP</sequence>
<dbReference type="EMBL" id="FNBK01000017">
    <property type="protein sequence ID" value="SDG18033.1"/>
    <property type="molecule type" value="Genomic_DNA"/>
</dbReference>
<dbReference type="STRING" id="660518.SAMN05216218_11731"/>
<organism evidence="2 3">
    <name type="scientific">Halorientalis regularis</name>
    <dbReference type="NCBI Taxonomy" id="660518"/>
    <lineage>
        <taxon>Archaea</taxon>
        <taxon>Methanobacteriati</taxon>
        <taxon>Methanobacteriota</taxon>
        <taxon>Stenosarchaea group</taxon>
        <taxon>Halobacteria</taxon>
        <taxon>Halobacteriales</taxon>
        <taxon>Haloarculaceae</taxon>
        <taxon>Halorientalis</taxon>
    </lineage>
</organism>
<proteinExistence type="predicted"/>
<dbReference type="RefSeq" id="WP_092694801.1">
    <property type="nucleotide sequence ID" value="NZ_FNBK01000017.1"/>
</dbReference>
<accession>A0A1G7S4W6</accession>
<evidence type="ECO:0000259" key="1">
    <source>
        <dbReference type="Pfam" id="PF26222"/>
    </source>
</evidence>